<evidence type="ECO:0000313" key="3">
    <source>
        <dbReference type="EMBL" id="KEI65697.1"/>
    </source>
</evidence>
<dbReference type="PANTHER" id="PTHR46652">
    <property type="entry name" value="LEUCINE-RICH REPEAT AND IQ DOMAIN-CONTAINING PROTEIN 1-RELATED"/>
    <property type="match status" value="1"/>
</dbReference>
<sequence length="247" mass="28084">MIVSSILELKSNLYYSTTIIHRGFIRMNKPLTKRTIPQKVGKFLLMLMVLGLPQASLAQSEANSQTFKTFQDWCLNRQQLSPEAKRTLDVLLQKVGTSNCDRANQMMAEQKMLDLSTFLLSDLSPLQGLTQITVLKLRNNHISDLTPLQSLTNLEELDLSYNKITDISPLKSLTKLIRINLSYNQISDVSPLQNLKVVSEINLNNNQVVDITPLKSLNKIRFLFVQNNPLTSTECPINPKYICRFDT</sequence>
<keyword evidence="4" id="KW-1185">Reference proteome</keyword>
<dbReference type="InterPro" id="IPR032675">
    <property type="entry name" value="LRR_dom_sf"/>
</dbReference>
<dbReference type="PANTHER" id="PTHR46652:SF3">
    <property type="entry name" value="LEUCINE-RICH REPEAT-CONTAINING PROTEIN 9"/>
    <property type="match status" value="1"/>
</dbReference>
<gene>
    <name evidence="3" type="ORF">A19Y_0493</name>
</gene>
<accession>A0A073CCN9</accession>
<dbReference type="Proteomes" id="UP000027395">
    <property type="component" value="Chromosome"/>
</dbReference>
<evidence type="ECO:0000256" key="2">
    <source>
        <dbReference type="ARBA" id="ARBA00022737"/>
    </source>
</evidence>
<dbReference type="PROSITE" id="PS51450">
    <property type="entry name" value="LRR"/>
    <property type="match status" value="3"/>
</dbReference>
<dbReference type="PATRIC" id="fig|388467.6.peg.442"/>
<dbReference type="AlphaFoldDB" id="A0A073CCN9"/>
<dbReference type="SUPFAM" id="SSF52075">
    <property type="entry name" value="Outer arm dynein light chain 1"/>
    <property type="match status" value="1"/>
</dbReference>
<dbReference type="HOGENOM" id="CLU_044236_3_0_3"/>
<dbReference type="InterPro" id="IPR003591">
    <property type="entry name" value="Leu-rich_rpt_typical-subtyp"/>
</dbReference>
<proteinExistence type="predicted"/>
<organism evidence="3 4">
    <name type="scientific">Planktothrix agardhii (strain NIVA-CYA 126/8)</name>
    <dbReference type="NCBI Taxonomy" id="388467"/>
    <lineage>
        <taxon>Bacteria</taxon>
        <taxon>Bacillati</taxon>
        <taxon>Cyanobacteriota</taxon>
        <taxon>Cyanophyceae</taxon>
        <taxon>Oscillatoriophycideae</taxon>
        <taxon>Oscillatoriales</taxon>
        <taxon>Microcoleaceae</taxon>
        <taxon>Planktothrix</taxon>
    </lineage>
</organism>
<dbReference type="SMART" id="SM00369">
    <property type="entry name" value="LRR_TYP"/>
    <property type="match status" value="3"/>
</dbReference>
<dbReference type="Gene3D" id="3.80.10.10">
    <property type="entry name" value="Ribonuclease Inhibitor"/>
    <property type="match status" value="1"/>
</dbReference>
<evidence type="ECO:0008006" key="5">
    <source>
        <dbReference type="Google" id="ProtNLM"/>
    </source>
</evidence>
<reference evidence="3 4" key="1">
    <citation type="journal article" date="2014" name="Appl. Environ. Microbiol.">
        <title>Elucidation of insertion elements encoded on plasmids and in vitro construction of shuttle vectors from the toxic cyanobacterium Planktothrix.</title>
        <authorList>
            <person name="Christiansen G."/>
            <person name="Goesmann A."/>
            <person name="Kurmayer R."/>
        </authorList>
    </citation>
    <scope>NUCLEOTIDE SEQUENCE [LARGE SCALE GENOMIC DNA]</scope>
    <source>
        <strain evidence="3 4">NIVA-CYA 126/8</strain>
    </source>
</reference>
<evidence type="ECO:0000256" key="1">
    <source>
        <dbReference type="ARBA" id="ARBA00022614"/>
    </source>
</evidence>
<dbReference type="EMBL" id="CM002803">
    <property type="protein sequence ID" value="KEI65697.1"/>
    <property type="molecule type" value="Genomic_DNA"/>
</dbReference>
<dbReference type="SMART" id="SM00365">
    <property type="entry name" value="LRR_SD22"/>
    <property type="match status" value="3"/>
</dbReference>
<dbReference type="eggNOG" id="COG4886">
    <property type="taxonomic scope" value="Bacteria"/>
</dbReference>
<name>A0A073CCN9_PLAA1</name>
<evidence type="ECO:0000313" key="4">
    <source>
        <dbReference type="Proteomes" id="UP000027395"/>
    </source>
</evidence>
<dbReference type="InterPro" id="IPR025875">
    <property type="entry name" value="Leu-rich_rpt_4"/>
</dbReference>
<keyword evidence="1" id="KW-0433">Leucine-rich repeat</keyword>
<dbReference type="Pfam" id="PF12799">
    <property type="entry name" value="LRR_4"/>
    <property type="match status" value="1"/>
</dbReference>
<keyword evidence="2" id="KW-0677">Repeat</keyword>
<dbReference type="InterPro" id="IPR050836">
    <property type="entry name" value="SDS22/Internalin_LRR"/>
</dbReference>
<dbReference type="InterPro" id="IPR001611">
    <property type="entry name" value="Leu-rich_rpt"/>
</dbReference>
<protein>
    <recommendedName>
        <fullName evidence="5">Leucine-rich repeat domain-containing protein</fullName>
    </recommendedName>
</protein>